<reference evidence="3" key="1">
    <citation type="submission" date="2012-06" db="EMBL/GenBank/DDBJ databases">
        <title>The genome sequence of Coniosporium apollinis CBS 100218.</title>
        <authorList>
            <consortium name="The Broad Institute Genome Sequencing Platform"/>
            <person name="Cuomo C."/>
            <person name="Gorbushina A."/>
            <person name="Noack S."/>
            <person name="Walker B."/>
            <person name="Young S.K."/>
            <person name="Zeng Q."/>
            <person name="Gargeya S."/>
            <person name="Fitzgerald M."/>
            <person name="Haas B."/>
            <person name="Abouelleil A."/>
            <person name="Alvarado L."/>
            <person name="Arachchi H.M."/>
            <person name="Berlin A.M."/>
            <person name="Chapman S.B."/>
            <person name="Goldberg J."/>
            <person name="Griggs A."/>
            <person name="Gujja S."/>
            <person name="Hansen M."/>
            <person name="Howarth C."/>
            <person name="Imamovic A."/>
            <person name="Larimer J."/>
            <person name="McCowan C."/>
            <person name="Montmayeur A."/>
            <person name="Murphy C."/>
            <person name="Neiman D."/>
            <person name="Pearson M."/>
            <person name="Priest M."/>
            <person name="Roberts A."/>
            <person name="Saif S."/>
            <person name="Shea T."/>
            <person name="Sisk P."/>
            <person name="Sykes S."/>
            <person name="Wortman J."/>
            <person name="Nusbaum C."/>
            <person name="Birren B."/>
        </authorList>
    </citation>
    <scope>NUCLEOTIDE SEQUENCE [LARGE SCALE GENOMIC DNA]</scope>
    <source>
        <strain evidence="3">CBS 100218</strain>
    </source>
</reference>
<dbReference type="AlphaFoldDB" id="R7Z6Z8"/>
<dbReference type="Proteomes" id="UP000016924">
    <property type="component" value="Unassembled WGS sequence"/>
</dbReference>
<evidence type="ECO:0000256" key="1">
    <source>
        <dbReference type="SAM" id="MobiDB-lite"/>
    </source>
</evidence>
<accession>R7Z6Z8</accession>
<dbReference type="GeneID" id="19906513"/>
<feature type="compositionally biased region" description="Low complexity" evidence="1">
    <location>
        <begin position="126"/>
        <end position="136"/>
    </location>
</feature>
<protein>
    <submittedName>
        <fullName evidence="2">Uncharacterized protein</fullName>
    </submittedName>
</protein>
<evidence type="ECO:0000313" key="3">
    <source>
        <dbReference type="Proteomes" id="UP000016924"/>
    </source>
</evidence>
<dbReference type="EMBL" id="JH767644">
    <property type="protein sequence ID" value="EON69937.1"/>
    <property type="molecule type" value="Genomic_DNA"/>
</dbReference>
<feature type="region of interest" description="Disordered" evidence="1">
    <location>
        <begin position="106"/>
        <end position="136"/>
    </location>
</feature>
<dbReference type="OrthoDB" id="5426911at2759"/>
<evidence type="ECO:0000313" key="2">
    <source>
        <dbReference type="EMBL" id="EON69937.1"/>
    </source>
</evidence>
<dbReference type="RefSeq" id="XP_007785254.1">
    <property type="nucleotide sequence ID" value="XM_007787064.1"/>
</dbReference>
<organism evidence="2 3">
    <name type="scientific">Coniosporium apollinis (strain CBS 100218)</name>
    <name type="common">Rock-inhabiting black yeast</name>
    <dbReference type="NCBI Taxonomy" id="1168221"/>
    <lineage>
        <taxon>Eukaryota</taxon>
        <taxon>Fungi</taxon>
        <taxon>Dikarya</taxon>
        <taxon>Ascomycota</taxon>
        <taxon>Pezizomycotina</taxon>
        <taxon>Dothideomycetes</taxon>
        <taxon>Dothideomycetes incertae sedis</taxon>
        <taxon>Coniosporium</taxon>
    </lineage>
</organism>
<feature type="compositionally biased region" description="Polar residues" evidence="1">
    <location>
        <begin position="29"/>
        <end position="38"/>
    </location>
</feature>
<feature type="region of interest" description="Disordered" evidence="1">
    <location>
        <begin position="1"/>
        <end position="80"/>
    </location>
</feature>
<name>R7Z6Z8_CONA1</name>
<gene>
    <name evidence="2" type="ORF">W97_09202</name>
</gene>
<sequence length="489" mass="54670">MAPIAQERAQKTGTGPNSEDIQDGRVTRSHTMQSSRVPQPNYMGPPVTGAEGDNVQRKPIVPGGRSRQGRGRGGAAAGRKKINTAARSVDEITKGISQYGIDAEELTEPPSIPESAPSLSSRPFGTTTSSRSYTATASAKTSRINLMNPRKPGFEEYAAAIHNIVIDDTDHKNDTLTPINILEPYTGPTWPFWHFGTSVPSEGEKFPYSSLEGIDAAEIWLSFSSDSTRAITKAYQAMKFRNFCEQEYVWFANEKFLKRKDPSLEASEDGKWRAERMLQLVAPAKSSKWVPPPRCVETEGPPEYKFDSRPDCAYWLSLVGFNEDYRSEIRSILYVHEGWLICPYFTIEFKKDGESDVQARAQAAVVGSLGLYNRFLLRSKAIRLLKRHWTEADEAHMMHFALTFVGADFQFWILKPNPLGPEGLWNGCTMKLLCESGCTASSGVERLEHWINEIHRWGLTKHASSCKDDVKLLLRGNGIRTSDIGVELR</sequence>
<dbReference type="eggNOG" id="ENOG502SQRC">
    <property type="taxonomic scope" value="Eukaryota"/>
</dbReference>
<proteinExistence type="predicted"/>
<dbReference type="HOGENOM" id="CLU_557776_0_0_1"/>
<keyword evidence="3" id="KW-1185">Reference proteome</keyword>